<keyword evidence="8" id="KW-0539">Nucleus</keyword>
<comment type="subcellular location">
    <subcellularLocation>
        <location evidence="1">Nucleus</location>
    </subcellularLocation>
</comment>
<evidence type="ECO:0000259" key="11">
    <source>
        <dbReference type="PROSITE" id="PS51141"/>
    </source>
</evidence>
<keyword evidence="7" id="KW-0804">Transcription</keyword>
<evidence type="ECO:0000256" key="6">
    <source>
        <dbReference type="ARBA" id="ARBA00023125"/>
    </source>
</evidence>
<evidence type="ECO:0000256" key="1">
    <source>
        <dbReference type="ARBA" id="ARBA00004123"/>
    </source>
</evidence>
<comment type="caution">
    <text evidence="12">The sequence shown here is derived from an EMBL/GenBank/DDBJ whole genome shotgun (WGS) entry which is preliminary data.</text>
</comment>
<dbReference type="PANTHER" id="PTHR31251">
    <property type="entry name" value="SQUAMOSA PROMOTER-BINDING-LIKE PROTEIN 4"/>
    <property type="match status" value="1"/>
</dbReference>
<dbReference type="PROSITE" id="PS51141">
    <property type="entry name" value="ZF_SBP"/>
    <property type="match status" value="1"/>
</dbReference>
<sequence length="395" mass="43645">MMDGRVEYLMSLNEKTKHDSGVQGGMGNGSSADSGKSSILDSSGGTNFSFINRKAEWKCRVEEDTGNSPASTEPLIGLKLGKRTYFEDVSVVPMSKKSRASYQNLQLPRCQVQGCNLDLTSAKDYHRRHRVCEGHSKSPKVIVAGVERRFCQQCSRFHDPLEFDETKRSCRRRLSDHNARRRKPQAEAIQLNSARMSSYFDARQQMSLLLNKVPLVHKNPATYATMERSYGFKPTQVKGSLAAPLEAGVTGHVLLPNNDLPNAISMLHPNSNRFSPSIGTTTAEVLHQGVEAPVSVSSLDAMPDLRRALSLLSNSSWGSGYPGAPSLDQLMHVNYTSMAQSVSPQGFPLASSGYWQAEQQQQAVSRVQLQSSGSNQFQDFNLFKVPEGFYSNEMN</sequence>
<dbReference type="InterPro" id="IPR036893">
    <property type="entry name" value="SBP_sf"/>
</dbReference>
<feature type="domain" description="SBP-type" evidence="11">
    <location>
        <begin position="107"/>
        <end position="184"/>
    </location>
</feature>
<dbReference type="GO" id="GO:0005634">
    <property type="term" value="C:nucleus"/>
    <property type="evidence" value="ECO:0007669"/>
    <property type="project" value="UniProtKB-SubCell"/>
</dbReference>
<keyword evidence="13" id="KW-1185">Reference proteome</keyword>
<keyword evidence="4" id="KW-0862">Zinc</keyword>
<reference evidence="12 13" key="1">
    <citation type="journal article" date="2020" name="IScience">
        <title>Genome Sequencing of the Endangered Kingdonia uniflora (Circaeasteraceae, Ranunculales) Reveals Potential Mechanisms of Evolutionary Specialization.</title>
        <authorList>
            <person name="Sun Y."/>
            <person name="Deng T."/>
            <person name="Zhang A."/>
            <person name="Moore M.J."/>
            <person name="Landis J.B."/>
            <person name="Lin N."/>
            <person name="Zhang H."/>
            <person name="Zhang X."/>
            <person name="Huang J."/>
            <person name="Zhang X."/>
            <person name="Sun H."/>
            <person name="Wang H."/>
        </authorList>
    </citation>
    <scope>NUCLEOTIDE SEQUENCE [LARGE SCALE GENOMIC DNA]</scope>
    <source>
        <strain evidence="12">TB1705</strain>
        <tissue evidence="12">Leaf</tissue>
    </source>
</reference>
<dbReference type="InterPro" id="IPR044817">
    <property type="entry name" value="SBP-like"/>
</dbReference>
<keyword evidence="3 9" id="KW-0863">Zinc-finger</keyword>
<accession>A0A7J7LMJ7</accession>
<name>A0A7J7LMJ7_9MAGN</name>
<feature type="compositionally biased region" description="Polar residues" evidence="10">
    <location>
        <begin position="29"/>
        <end position="40"/>
    </location>
</feature>
<gene>
    <name evidence="12" type="ORF">GIB67_009848</name>
</gene>
<protein>
    <recommendedName>
        <fullName evidence="11">SBP-type domain-containing protein</fullName>
    </recommendedName>
</protein>
<evidence type="ECO:0000256" key="8">
    <source>
        <dbReference type="ARBA" id="ARBA00023242"/>
    </source>
</evidence>
<evidence type="ECO:0000313" key="12">
    <source>
        <dbReference type="EMBL" id="KAF6143867.1"/>
    </source>
</evidence>
<dbReference type="GO" id="GO:0003677">
    <property type="term" value="F:DNA binding"/>
    <property type="evidence" value="ECO:0007669"/>
    <property type="project" value="UniProtKB-KW"/>
</dbReference>
<dbReference type="EMBL" id="JACGCM010002165">
    <property type="protein sequence ID" value="KAF6143867.1"/>
    <property type="molecule type" value="Genomic_DNA"/>
</dbReference>
<keyword evidence="5" id="KW-0805">Transcription regulation</keyword>
<dbReference type="AlphaFoldDB" id="A0A7J7LMJ7"/>
<organism evidence="12 13">
    <name type="scientific">Kingdonia uniflora</name>
    <dbReference type="NCBI Taxonomy" id="39325"/>
    <lineage>
        <taxon>Eukaryota</taxon>
        <taxon>Viridiplantae</taxon>
        <taxon>Streptophyta</taxon>
        <taxon>Embryophyta</taxon>
        <taxon>Tracheophyta</taxon>
        <taxon>Spermatophyta</taxon>
        <taxon>Magnoliopsida</taxon>
        <taxon>Ranunculales</taxon>
        <taxon>Circaeasteraceae</taxon>
        <taxon>Kingdonia</taxon>
    </lineage>
</organism>
<dbReference type="SUPFAM" id="SSF103612">
    <property type="entry name" value="SBT domain"/>
    <property type="match status" value="1"/>
</dbReference>
<feature type="region of interest" description="Disordered" evidence="10">
    <location>
        <begin position="14"/>
        <end position="40"/>
    </location>
</feature>
<evidence type="ECO:0000256" key="7">
    <source>
        <dbReference type="ARBA" id="ARBA00023163"/>
    </source>
</evidence>
<dbReference type="Gene3D" id="4.10.1100.10">
    <property type="entry name" value="Transcription factor, SBP-box domain"/>
    <property type="match status" value="1"/>
</dbReference>
<dbReference type="InterPro" id="IPR004333">
    <property type="entry name" value="SBP_dom"/>
</dbReference>
<dbReference type="Pfam" id="PF03110">
    <property type="entry name" value="SBP"/>
    <property type="match status" value="1"/>
</dbReference>
<keyword evidence="6" id="KW-0238">DNA-binding</keyword>
<evidence type="ECO:0000256" key="4">
    <source>
        <dbReference type="ARBA" id="ARBA00022833"/>
    </source>
</evidence>
<dbReference type="PANTHER" id="PTHR31251:SF74">
    <property type="entry name" value="SQUAMOSA PROMOTER-BINDING-LIKE PROTEIN 2"/>
    <property type="match status" value="1"/>
</dbReference>
<proteinExistence type="predicted"/>
<evidence type="ECO:0000256" key="9">
    <source>
        <dbReference type="PROSITE-ProRule" id="PRU00470"/>
    </source>
</evidence>
<dbReference type="OrthoDB" id="514967at2759"/>
<keyword evidence="2" id="KW-0479">Metal-binding</keyword>
<evidence type="ECO:0000256" key="2">
    <source>
        <dbReference type="ARBA" id="ARBA00022723"/>
    </source>
</evidence>
<dbReference type="FunFam" id="4.10.1100.10:FF:000001">
    <property type="entry name" value="Squamosa promoter-binding-like protein 14"/>
    <property type="match status" value="1"/>
</dbReference>
<dbReference type="GO" id="GO:0008270">
    <property type="term" value="F:zinc ion binding"/>
    <property type="evidence" value="ECO:0007669"/>
    <property type="project" value="UniProtKB-KW"/>
</dbReference>
<evidence type="ECO:0000256" key="10">
    <source>
        <dbReference type="SAM" id="MobiDB-lite"/>
    </source>
</evidence>
<evidence type="ECO:0000256" key="3">
    <source>
        <dbReference type="ARBA" id="ARBA00022771"/>
    </source>
</evidence>
<dbReference type="Proteomes" id="UP000541444">
    <property type="component" value="Unassembled WGS sequence"/>
</dbReference>
<evidence type="ECO:0000256" key="5">
    <source>
        <dbReference type="ARBA" id="ARBA00023015"/>
    </source>
</evidence>
<evidence type="ECO:0000313" key="13">
    <source>
        <dbReference type="Proteomes" id="UP000541444"/>
    </source>
</evidence>